<reference evidence="1 2" key="1">
    <citation type="submission" date="2021-06" db="EMBL/GenBank/DDBJ databases">
        <title>Caerostris extrusa draft genome.</title>
        <authorList>
            <person name="Kono N."/>
            <person name="Arakawa K."/>
        </authorList>
    </citation>
    <scope>NUCLEOTIDE SEQUENCE [LARGE SCALE GENOMIC DNA]</scope>
</reference>
<evidence type="ECO:0000313" key="2">
    <source>
        <dbReference type="Proteomes" id="UP001054945"/>
    </source>
</evidence>
<sequence length="132" mass="15197">MSFRIWIDIDETIANHTTEVAVISEPDSLVKCDFEHQKTVMTSEMKNITLEDEILHPGEVNMLVKVSRDAECDIIWSLKIKVQEHECRKNKDQTLCSGKGFCDNFSNTGSFSLPMLSRIRGQILRGKRRLLR</sequence>
<evidence type="ECO:0000313" key="1">
    <source>
        <dbReference type="EMBL" id="GIY14403.1"/>
    </source>
</evidence>
<keyword evidence="2" id="KW-1185">Reference proteome</keyword>
<gene>
    <name evidence="1" type="primary">SVEP1_8</name>
    <name evidence="1" type="ORF">CEXT_267301</name>
</gene>
<comment type="caution">
    <text evidence="1">The sequence shown here is derived from an EMBL/GenBank/DDBJ whole genome shotgun (WGS) entry which is preliminary data.</text>
</comment>
<organism evidence="1 2">
    <name type="scientific">Caerostris extrusa</name>
    <name type="common">Bark spider</name>
    <name type="synonym">Caerostris bankana</name>
    <dbReference type="NCBI Taxonomy" id="172846"/>
    <lineage>
        <taxon>Eukaryota</taxon>
        <taxon>Metazoa</taxon>
        <taxon>Ecdysozoa</taxon>
        <taxon>Arthropoda</taxon>
        <taxon>Chelicerata</taxon>
        <taxon>Arachnida</taxon>
        <taxon>Araneae</taxon>
        <taxon>Araneomorphae</taxon>
        <taxon>Entelegynae</taxon>
        <taxon>Araneoidea</taxon>
        <taxon>Araneidae</taxon>
        <taxon>Caerostris</taxon>
    </lineage>
</organism>
<dbReference type="AlphaFoldDB" id="A0AAV4R2U6"/>
<accession>A0AAV4R2U6</accession>
<name>A0AAV4R2U6_CAEEX</name>
<proteinExistence type="predicted"/>
<dbReference type="Proteomes" id="UP001054945">
    <property type="component" value="Unassembled WGS sequence"/>
</dbReference>
<dbReference type="EMBL" id="BPLR01007080">
    <property type="protein sequence ID" value="GIY14403.1"/>
    <property type="molecule type" value="Genomic_DNA"/>
</dbReference>
<protein>
    <submittedName>
        <fullName evidence="1">Sushi, von Willebrand factor type A, EGF and pentraxin domain-containing protein 1</fullName>
    </submittedName>
</protein>